<dbReference type="STRING" id="526221.C9SVS3"/>
<feature type="domain" description="Protein kinase" evidence="11">
    <location>
        <begin position="331"/>
        <end position="522"/>
    </location>
</feature>
<evidence type="ECO:0000256" key="10">
    <source>
        <dbReference type="SAM" id="MobiDB-lite"/>
    </source>
</evidence>
<dbReference type="InterPro" id="IPR011009">
    <property type="entry name" value="Kinase-like_dom_sf"/>
</dbReference>
<gene>
    <name evidence="12" type="ORF">VDBG_08998</name>
</gene>
<dbReference type="Proteomes" id="UP000008698">
    <property type="component" value="Unassembled WGS sequence"/>
</dbReference>
<evidence type="ECO:0000256" key="9">
    <source>
        <dbReference type="ARBA" id="ARBA00048679"/>
    </source>
</evidence>
<proteinExistence type="predicted"/>
<evidence type="ECO:0000256" key="5">
    <source>
        <dbReference type="ARBA" id="ARBA00019973"/>
    </source>
</evidence>
<dbReference type="RefSeq" id="XP_003000503.1">
    <property type="nucleotide sequence ID" value="XM_003000457.1"/>
</dbReference>
<dbReference type="InterPro" id="IPR052396">
    <property type="entry name" value="Meiotic_Drive_Suppr_Kinase"/>
</dbReference>
<feature type="compositionally biased region" description="Polar residues" evidence="10">
    <location>
        <begin position="240"/>
        <end position="249"/>
    </location>
</feature>
<feature type="compositionally biased region" description="Basic residues" evidence="10">
    <location>
        <begin position="184"/>
        <end position="193"/>
    </location>
</feature>
<evidence type="ECO:0000256" key="1">
    <source>
        <dbReference type="ARBA" id="ARBA00003747"/>
    </source>
</evidence>
<reference evidence="13" key="1">
    <citation type="journal article" date="2011" name="PLoS Pathog.">
        <title>Comparative genomics yields insights into niche adaptation of plant vascular wilt pathogens.</title>
        <authorList>
            <person name="Klosterman S.J."/>
            <person name="Subbarao K.V."/>
            <person name="Kang S."/>
            <person name="Veronese P."/>
            <person name="Gold S.E."/>
            <person name="Thomma B.P.H.J."/>
            <person name="Chen Z."/>
            <person name="Henrissat B."/>
            <person name="Lee Y.-H."/>
            <person name="Park J."/>
            <person name="Garcia-Pedrajas M.D."/>
            <person name="Barbara D.J."/>
            <person name="Anchieta A."/>
            <person name="de Jonge R."/>
            <person name="Santhanam P."/>
            <person name="Maruthachalam K."/>
            <person name="Atallah Z."/>
            <person name="Amyotte S.G."/>
            <person name="Paz Z."/>
            <person name="Inderbitzin P."/>
            <person name="Hayes R.J."/>
            <person name="Heiman D.I."/>
            <person name="Young S."/>
            <person name="Zeng Q."/>
            <person name="Engels R."/>
            <person name="Galagan J."/>
            <person name="Cuomo C.A."/>
            <person name="Dobinson K.F."/>
            <person name="Ma L.-J."/>
        </authorList>
    </citation>
    <scope>NUCLEOTIDE SEQUENCE [LARGE SCALE GENOMIC DNA]</scope>
    <source>
        <strain evidence="13">VaMs.102 / ATCC MYA-4576 / FGSC 10136</strain>
    </source>
</reference>
<dbReference type="PANTHER" id="PTHR37171:SF1">
    <property type="entry name" value="SERINE_THREONINE-PROTEIN KINASE YRZF-RELATED"/>
    <property type="match status" value="1"/>
</dbReference>
<evidence type="ECO:0000256" key="6">
    <source>
        <dbReference type="ARBA" id="ARBA00030980"/>
    </source>
</evidence>
<accession>C9SVS3</accession>
<dbReference type="GO" id="GO:0004674">
    <property type="term" value="F:protein serine/threonine kinase activity"/>
    <property type="evidence" value="ECO:0007669"/>
    <property type="project" value="UniProtKB-EC"/>
</dbReference>
<evidence type="ECO:0000256" key="3">
    <source>
        <dbReference type="ARBA" id="ARBA00012513"/>
    </source>
</evidence>
<dbReference type="PROSITE" id="PS00109">
    <property type="entry name" value="PROTEIN_KINASE_TYR"/>
    <property type="match status" value="1"/>
</dbReference>
<dbReference type="EMBL" id="DS985227">
    <property type="protein sequence ID" value="EEY22888.1"/>
    <property type="molecule type" value="Genomic_DNA"/>
</dbReference>
<dbReference type="PROSITE" id="PS50011">
    <property type="entry name" value="PROTEIN_KINASE_DOM"/>
    <property type="match status" value="1"/>
</dbReference>
<comment type="catalytic activity">
    <reaction evidence="8">
        <text>L-threonyl-[protein] + ATP = O-phospho-L-threonyl-[protein] + ADP + H(+)</text>
        <dbReference type="Rhea" id="RHEA:46608"/>
        <dbReference type="Rhea" id="RHEA-COMP:11060"/>
        <dbReference type="Rhea" id="RHEA-COMP:11605"/>
        <dbReference type="ChEBI" id="CHEBI:15378"/>
        <dbReference type="ChEBI" id="CHEBI:30013"/>
        <dbReference type="ChEBI" id="CHEBI:30616"/>
        <dbReference type="ChEBI" id="CHEBI:61977"/>
        <dbReference type="ChEBI" id="CHEBI:456216"/>
        <dbReference type="EC" id="2.7.11.1"/>
    </reaction>
</comment>
<protein>
    <recommendedName>
        <fullName evidence="5">EKC/KEOPS complex subunit BUD32</fullName>
        <ecNumber evidence="3">2.7.11.1</ecNumber>
    </recommendedName>
    <alternativeName>
        <fullName evidence="6 7">Atypical Serine/threonine protein kinase BUD32</fullName>
    </alternativeName>
    <alternativeName>
        <fullName evidence="4">EKC/KEOPS complex subunit bud32</fullName>
    </alternativeName>
</protein>
<evidence type="ECO:0000256" key="4">
    <source>
        <dbReference type="ARBA" id="ARBA00013948"/>
    </source>
</evidence>
<name>C9SVS3_VERA1</name>
<evidence type="ECO:0000256" key="2">
    <source>
        <dbReference type="ARBA" id="ARBA00011534"/>
    </source>
</evidence>
<dbReference type="GeneID" id="9528210"/>
<keyword evidence="13" id="KW-1185">Reference proteome</keyword>
<dbReference type="AlphaFoldDB" id="C9SVS3"/>
<evidence type="ECO:0000313" key="13">
    <source>
        <dbReference type="Proteomes" id="UP000008698"/>
    </source>
</evidence>
<evidence type="ECO:0000256" key="8">
    <source>
        <dbReference type="ARBA" id="ARBA00047899"/>
    </source>
</evidence>
<dbReference type="SUPFAM" id="SSF56112">
    <property type="entry name" value="Protein kinase-like (PK-like)"/>
    <property type="match status" value="1"/>
</dbReference>
<evidence type="ECO:0000259" key="11">
    <source>
        <dbReference type="PROSITE" id="PS50011"/>
    </source>
</evidence>
<dbReference type="eggNOG" id="ENOG502SJ0M">
    <property type="taxonomic scope" value="Eukaryota"/>
</dbReference>
<dbReference type="GO" id="GO:0005524">
    <property type="term" value="F:ATP binding"/>
    <property type="evidence" value="ECO:0007669"/>
    <property type="project" value="InterPro"/>
</dbReference>
<dbReference type="Gene3D" id="1.10.510.10">
    <property type="entry name" value="Transferase(Phosphotransferase) domain 1"/>
    <property type="match status" value="1"/>
</dbReference>
<dbReference type="KEGG" id="val:VDBG_08998"/>
<dbReference type="InterPro" id="IPR000719">
    <property type="entry name" value="Prot_kinase_dom"/>
</dbReference>
<sequence>MEATMIETASAVARMEATMNETASTFQSLLPRAYGAMQNLIDITILFDENMEKLKHPCSQDGQDTGGRLREGLRIDQRSLPAVGRLSSPEPLTHDVRVNCPPTSMSVLSAHSRDARENAVVCLDFGPLMLSSRHPEEQAGVDCYRASCIFEMTLRSIPESERSLSSGSSGYKPTTYEGFDRSPHARRWKRRRASRGDQVDRGTLRRDQPESSDDELTPNPPDTPTPMETRSRRRRRQETKSNQDATSRQPRGGGEKGRAYCTQKCLLGLVRSGFLDRDCPNIALHTGHDRHDRNERRFRARKRASTHAPHPVNHTEWLQLLRKQLEQSLDDGIRPLYVSGARGVLFQVTMIAYGYTFVGKGTVQAFIRDLEHEAAVYERLRSIQGANVPVFLGAIDLRPMKKIYYYDHRVYVVHLTFLSWGGHRIDASGSFEGKRNLLEKMAVRSLQAVHEHGVVHNDVRVANMLLNLEVNGVMMIDFERAQLVPNKRTPNQEAVGMYKNTGDSSVSSQGFLQDLLMAKMAV</sequence>
<dbReference type="OrthoDB" id="8905873at2759"/>
<evidence type="ECO:0000256" key="7">
    <source>
        <dbReference type="ARBA" id="ARBA00033194"/>
    </source>
</evidence>
<feature type="compositionally biased region" description="Basic and acidic residues" evidence="10">
    <location>
        <begin position="194"/>
        <end position="209"/>
    </location>
</feature>
<dbReference type="PANTHER" id="PTHR37171">
    <property type="entry name" value="SERINE/THREONINE-PROTEIN KINASE YRZF-RELATED"/>
    <property type="match status" value="1"/>
</dbReference>
<feature type="region of interest" description="Disordered" evidence="10">
    <location>
        <begin position="159"/>
        <end position="258"/>
    </location>
</feature>
<comment type="subunit">
    <text evidence="2">Component of the EKC/KEOPS complex composed of at least BUD32, CGI121, GON7, KAE1 and PCC1; the whole complex dimerizes.</text>
</comment>
<dbReference type="HOGENOM" id="CLU_010672_4_1_1"/>
<comment type="function">
    <text evidence="1">Component of the EKC/KEOPS complex that is required for the formation of a threonylcarbamoyl group on adenosine at position 37 (t(6)A37) in tRNAs that read codons beginning with adenine. The complex is probably involved in the transfer of the threonylcarbamoyl moiety of threonylcarbamoyl-AMP (TC-AMP) to the N6 group of A37. BUD32 has ATPase activity in the context of the EKC/KEOPS complex and likely plays a supporting role to the catalytic subunit KAE1. The EKC/KEOPS complex also promotes both telomere uncapping and telomere elongation. The complex is required for efficient recruitment of transcriptional coactivators.</text>
</comment>
<dbReference type="InterPro" id="IPR008266">
    <property type="entry name" value="Tyr_kinase_AS"/>
</dbReference>
<evidence type="ECO:0000313" key="12">
    <source>
        <dbReference type="EMBL" id="EEY22888.1"/>
    </source>
</evidence>
<comment type="catalytic activity">
    <reaction evidence="9">
        <text>L-seryl-[protein] + ATP = O-phospho-L-seryl-[protein] + ADP + H(+)</text>
        <dbReference type="Rhea" id="RHEA:17989"/>
        <dbReference type="Rhea" id="RHEA-COMP:9863"/>
        <dbReference type="Rhea" id="RHEA-COMP:11604"/>
        <dbReference type="ChEBI" id="CHEBI:15378"/>
        <dbReference type="ChEBI" id="CHEBI:29999"/>
        <dbReference type="ChEBI" id="CHEBI:30616"/>
        <dbReference type="ChEBI" id="CHEBI:83421"/>
        <dbReference type="ChEBI" id="CHEBI:456216"/>
        <dbReference type="EC" id="2.7.11.1"/>
    </reaction>
</comment>
<dbReference type="EC" id="2.7.11.1" evidence="3"/>
<organism evidence="13">
    <name type="scientific">Verticillium alfalfae (strain VaMs.102 / ATCC MYA-4576 / FGSC 10136)</name>
    <name type="common">Verticillium wilt of alfalfa</name>
    <name type="synonym">Verticillium albo-atrum</name>
    <dbReference type="NCBI Taxonomy" id="526221"/>
    <lineage>
        <taxon>Eukaryota</taxon>
        <taxon>Fungi</taxon>
        <taxon>Dikarya</taxon>
        <taxon>Ascomycota</taxon>
        <taxon>Pezizomycotina</taxon>
        <taxon>Sordariomycetes</taxon>
        <taxon>Hypocreomycetidae</taxon>
        <taxon>Glomerellales</taxon>
        <taxon>Plectosphaerellaceae</taxon>
        <taxon>Verticillium</taxon>
    </lineage>
</organism>